<evidence type="ECO:0000313" key="2">
    <source>
        <dbReference type="Proteomes" id="UP000004508"/>
    </source>
</evidence>
<proteinExistence type="predicted"/>
<protein>
    <submittedName>
        <fullName evidence="1">Uncharacterized protein</fullName>
    </submittedName>
</protein>
<sequence>MMWIASRLLIFFFCHIASMSIFLPATYPPPQERVYLLRTYLVTGGNLGFPVDAQTLREFLQSSHADR</sequence>
<organism evidence="1 2">
    <name type="scientific">Ktedonobacter racemifer DSM 44963</name>
    <dbReference type="NCBI Taxonomy" id="485913"/>
    <lineage>
        <taxon>Bacteria</taxon>
        <taxon>Bacillati</taxon>
        <taxon>Chloroflexota</taxon>
        <taxon>Ktedonobacteria</taxon>
        <taxon>Ktedonobacterales</taxon>
        <taxon>Ktedonobacteraceae</taxon>
        <taxon>Ktedonobacter</taxon>
    </lineage>
</organism>
<dbReference type="AlphaFoldDB" id="D6TL45"/>
<comment type="caution">
    <text evidence="1">The sequence shown here is derived from an EMBL/GenBank/DDBJ whole genome shotgun (WGS) entry which is preliminary data.</text>
</comment>
<dbReference type="EMBL" id="ADVG01000002">
    <property type="protein sequence ID" value="EFH86495.1"/>
    <property type="molecule type" value="Genomic_DNA"/>
</dbReference>
<name>D6TL45_KTERA</name>
<dbReference type="InParanoid" id="D6TL45"/>
<keyword evidence="2" id="KW-1185">Reference proteome</keyword>
<reference evidence="1 2" key="1">
    <citation type="journal article" date="2011" name="Stand. Genomic Sci.">
        <title>Non-contiguous finished genome sequence and contextual data of the filamentous soil bacterium Ktedonobacter racemifer type strain (SOSP1-21).</title>
        <authorList>
            <person name="Chang Y.J."/>
            <person name="Land M."/>
            <person name="Hauser L."/>
            <person name="Chertkov O."/>
            <person name="Del Rio T.G."/>
            <person name="Nolan M."/>
            <person name="Copeland A."/>
            <person name="Tice H."/>
            <person name="Cheng J.F."/>
            <person name="Lucas S."/>
            <person name="Han C."/>
            <person name="Goodwin L."/>
            <person name="Pitluck S."/>
            <person name="Ivanova N."/>
            <person name="Ovchinikova G."/>
            <person name="Pati A."/>
            <person name="Chen A."/>
            <person name="Palaniappan K."/>
            <person name="Mavromatis K."/>
            <person name="Liolios K."/>
            <person name="Brettin T."/>
            <person name="Fiebig A."/>
            <person name="Rohde M."/>
            <person name="Abt B."/>
            <person name="Goker M."/>
            <person name="Detter J.C."/>
            <person name="Woyke T."/>
            <person name="Bristow J."/>
            <person name="Eisen J.A."/>
            <person name="Markowitz V."/>
            <person name="Hugenholtz P."/>
            <person name="Kyrpides N.C."/>
            <person name="Klenk H.P."/>
            <person name="Lapidus A."/>
        </authorList>
    </citation>
    <scope>NUCLEOTIDE SEQUENCE [LARGE SCALE GENOMIC DNA]</scope>
    <source>
        <strain evidence="2">DSM 44963</strain>
    </source>
</reference>
<gene>
    <name evidence="1" type="ORF">Krac_7794</name>
</gene>
<dbReference type="Proteomes" id="UP000004508">
    <property type="component" value="Unassembled WGS sequence"/>
</dbReference>
<accession>D6TL45</accession>
<evidence type="ECO:0000313" key="1">
    <source>
        <dbReference type="EMBL" id="EFH86495.1"/>
    </source>
</evidence>